<dbReference type="EMBL" id="CP014639">
    <property type="protein sequence ID" value="ANH78563.1"/>
    <property type="molecule type" value="Genomic_DNA"/>
</dbReference>
<proteinExistence type="predicted"/>
<dbReference type="PANTHER" id="PTHR47917:SF1">
    <property type="entry name" value="COENZYME F420:L-GLUTAMATE LIGASE"/>
    <property type="match status" value="1"/>
</dbReference>
<evidence type="ECO:0000313" key="3">
    <source>
        <dbReference type="Proteomes" id="UP000078162"/>
    </source>
</evidence>
<dbReference type="OrthoDB" id="9788295at2"/>
<dbReference type="Pfam" id="PF01996">
    <property type="entry name" value="F420_ligase"/>
    <property type="match status" value="1"/>
</dbReference>
<reference evidence="3" key="1">
    <citation type="submission" date="2016-03" db="EMBL/GenBank/DDBJ databases">
        <title>Culture-independent genomics supports pathogen discovery for uncultivable bacteria within the genus Chlamydia.</title>
        <authorList>
            <person name="Taylor-Brown A."/>
            <person name="Bachmann N.L."/>
            <person name="Borel N."/>
            <person name="Polkinghorne A."/>
        </authorList>
    </citation>
    <scope>NUCLEOTIDE SEQUENCE [LARGE SCALE GENOMIC DNA]</scope>
    <source>
        <strain evidence="3">2742-308</strain>
    </source>
</reference>
<gene>
    <name evidence="2" type="ORF">Cs308_0392</name>
</gene>
<dbReference type="NCBIfam" id="TIGR04132">
    <property type="entry name" value="intra_fol_E_lig"/>
    <property type="match status" value="1"/>
</dbReference>
<dbReference type="STRING" id="1806891.Cs308_0392"/>
<protein>
    <submittedName>
        <fullName evidence="2">Alternative Folylglutamate Synthase</fullName>
    </submittedName>
</protein>
<dbReference type="RefSeq" id="WP_066481912.1">
    <property type="nucleotide sequence ID" value="NZ_CP014639.1"/>
</dbReference>
<name>A0A1A9HWT7_9CHLA</name>
<dbReference type="Gene3D" id="3.30.1330.100">
    <property type="entry name" value="CofE-like"/>
    <property type="match status" value="1"/>
</dbReference>
<keyword evidence="3" id="KW-1185">Reference proteome</keyword>
<dbReference type="Proteomes" id="UP000078162">
    <property type="component" value="Chromosome"/>
</dbReference>
<organism evidence="2 3">
    <name type="scientific">Candidatus Chlamydia sanziniae</name>
    <dbReference type="NCBI Taxonomy" id="1806891"/>
    <lineage>
        <taxon>Bacteria</taxon>
        <taxon>Pseudomonadati</taxon>
        <taxon>Chlamydiota</taxon>
        <taxon>Chlamydiia</taxon>
        <taxon>Chlamydiales</taxon>
        <taxon>Chlamydiaceae</taxon>
        <taxon>Chlamydia/Chlamydophila group</taxon>
        <taxon>Chlamydia</taxon>
    </lineage>
</organism>
<dbReference type="KEGG" id="csaz:Cs308_0392"/>
<evidence type="ECO:0000259" key="1">
    <source>
        <dbReference type="Pfam" id="PF01996"/>
    </source>
</evidence>
<dbReference type="SUPFAM" id="SSF144010">
    <property type="entry name" value="CofE-like"/>
    <property type="match status" value="1"/>
</dbReference>
<dbReference type="PATRIC" id="fig|1806891.3.peg.383"/>
<dbReference type="PANTHER" id="PTHR47917">
    <property type="match status" value="1"/>
</dbReference>
<evidence type="ECO:0000313" key="2">
    <source>
        <dbReference type="EMBL" id="ANH78563.1"/>
    </source>
</evidence>
<feature type="domain" description="Coenzyme F420:L-glutamate ligase-like" evidence="1">
    <location>
        <begin position="6"/>
        <end position="201"/>
    </location>
</feature>
<dbReference type="InterPro" id="IPR002847">
    <property type="entry name" value="F420-0_gamma-glut_ligase-dom"/>
</dbReference>
<dbReference type="AlphaFoldDB" id="A0A1A9HWT7"/>
<dbReference type="InterPro" id="IPR026416">
    <property type="entry name" value="Fol_metab_g-glu_lig"/>
</dbReference>
<sequence length="247" mass="27194">MKITSVKTPTIHIGDNLYAILKASLPNTLAEGSILVVTSKIVALCEEAVVPIESISKDELVKQESDAYILVEKHGIYLTKKWGILIPSAGIDESNVEGYYVLYPRDLLTSVNTLGCWLKDFYNLKCCGVIISDSHTKPLRQGTQGIGLCWYGFYPSYSYIGKLDCFGRPMQVTRSNLLDGLAAAAVVCMGEGDEHTPLAIIESVPRVTFHSLPTSWEDIRALAIAEDEDLYSPLLLSIAWQTHANIL</sequence>
<accession>A0A1A9HWT7</accession>